<comment type="caution">
    <text evidence="3">The sequence shown here is derived from an EMBL/GenBank/DDBJ whole genome shotgun (WGS) entry which is preliminary data.</text>
</comment>
<dbReference type="Pfam" id="PF25256">
    <property type="entry name" value="DUF7857"/>
    <property type="match status" value="1"/>
</dbReference>
<protein>
    <recommendedName>
        <fullName evidence="2">DUF8080 domain-containing protein</fullName>
    </recommendedName>
</protein>
<proteinExistence type="predicted"/>
<organism evidence="3 4">
    <name type="scientific">Halopelagius fulvigenes</name>
    <dbReference type="NCBI Taxonomy" id="1198324"/>
    <lineage>
        <taxon>Archaea</taxon>
        <taxon>Methanobacteriati</taxon>
        <taxon>Methanobacteriota</taxon>
        <taxon>Stenosarchaea group</taxon>
        <taxon>Halobacteria</taxon>
        <taxon>Halobacteriales</taxon>
        <taxon>Haloferacaceae</taxon>
    </lineage>
</organism>
<dbReference type="Proteomes" id="UP001596408">
    <property type="component" value="Unassembled WGS sequence"/>
</dbReference>
<name>A0ABD5U5B0_9EURY</name>
<sequence length="288" mass="29378">MYHDCSVESVAGATLVSVRVHNDAPVARRVRVRNVLDGPVCPPRREGVAESGWDDEGYEGVVPAEGTVAVGYACPVETDERDDSAPVAVESLGRAEDGDEGNGVAHAVRSLGRARPPADAVPGLGDTTPRNAANRLGGDEDDPENDAEPDDGPKSGPAAIDARCTADGDIESPPGDDAELGLDAATEPAVAPRPSSAAATGVPESVASWLAEVRARVVRAERLTDASAADAAEVLEASGGYEGVSSLPERVATDEEALRAFAASAERLADRAADADAGPVVEGVGRMA</sequence>
<dbReference type="AlphaFoldDB" id="A0ABD5U5B0"/>
<keyword evidence="4" id="KW-1185">Reference proteome</keyword>
<accession>A0ABD5U5B0</accession>
<dbReference type="InterPro" id="IPR057179">
    <property type="entry name" value="DUF7857"/>
</dbReference>
<evidence type="ECO:0000313" key="4">
    <source>
        <dbReference type="Proteomes" id="UP001596408"/>
    </source>
</evidence>
<feature type="region of interest" description="Disordered" evidence="1">
    <location>
        <begin position="109"/>
        <end position="181"/>
    </location>
</feature>
<feature type="compositionally biased region" description="Acidic residues" evidence="1">
    <location>
        <begin position="168"/>
        <end position="180"/>
    </location>
</feature>
<evidence type="ECO:0000256" key="1">
    <source>
        <dbReference type="SAM" id="MobiDB-lite"/>
    </source>
</evidence>
<feature type="domain" description="DUF8080" evidence="2">
    <location>
        <begin position="203"/>
        <end position="276"/>
    </location>
</feature>
<reference evidence="3 4" key="1">
    <citation type="journal article" date="2019" name="Int. J. Syst. Evol. Microbiol.">
        <title>The Global Catalogue of Microorganisms (GCM) 10K type strain sequencing project: providing services to taxonomists for standard genome sequencing and annotation.</title>
        <authorList>
            <consortium name="The Broad Institute Genomics Platform"/>
            <consortium name="The Broad Institute Genome Sequencing Center for Infectious Disease"/>
            <person name="Wu L."/>
            <person name="Ma J."/>
        </authorList>
    </citation>
    <scope>NUCLEOTIDE SEQUENCE [LARGE SCALE GENOMIC DNA]</scope>
    <source>
        <strain evidence="3 4">YIM 94188</strain>
    </source>
</reference>
<feature type="compositionally biased region" description="Acidic residues" evidence="1">
    <location>
        <begin position="139"/>
        <end position="150"/>
    </location>
</feature>
<dbReference type="InterPro" id="IPR058393">
    <property type="entry name" value="DUF8080"/>
</dbReference>
<evidence type="ECO:0000259" key="2">
    <source>
        <dbReference type="Pfam" id="PF26296"/>
    </source>
</evidence>
<dbReference type="Pfam" id="PF26296">
    <property type="entry name" value="DUF8080"/>
    <property type="match status" value="1"/>
</dbReference>
<dbReference type="EMBL" id="JBHSXH010000015">
    <property type="protein sequence ID" value="MFC6826887.1"/>
    <property type="molecule type" value="Genomic_DNA"/>
</dbReference>
<evidence type="ECO:0000313" key="3">
    <source>
        <dbReference type="EMBL" id="MFC6826887.1"/>
    </source>
</evidence>
<gene>
    <name evidence="3" type="ORF">ACFQEV_18085</name>
</gene>
<dbReference type="RefSeq" id="WP_379699049.1">
    <property type="nucleotide sequence ID" value="NZ_JBHSXH010000015.1"/>
</dbReference>